<dbReference type="KEGG" id="nnu:104606369"/>
<evidence type="ECO:0000256" key="4">
    <source>
        <dbReference type="ARBA" id="ARBA00023136"/>
    </source>
</evidence>
<evidence type="ECO:0000313" key="6">
    <source>
        <dbReference type="RefSeq" id="XP_010269815.1"/>
    </source>
</evidence>
<reference evidence="6" key="1">
    <citation type="submission" date="2025-08" db="UniProtKB">
        <authorList>
            <consortium name="RefSeq"/>
        </authorList>
    </citation>
    <scope>IDENTIFICATION</scope>
</reference>
<gene>
    <name evidence="6" type="primary">LOC104606369</name>
</gene>
<protein>
    <submittedName>
        <fullName evidence="6">Uncharacterized protein LOC104606369</fullName>
    </submittedName>
</protein>
<dbReference type="OMA" id="PWWAWMM"/>
<accession>A0A1U8B1L0</accession>
<comment type="subcellular location">
    <subcellularLocation>
        <location evidence="1">Membrane</location>
        <topology evidence="1">Multi-pass membrane protein</topology>
    </subcellularLocation>
</comment>
<dbReference type="InParanoid" id="A0A1U8B1L0"/>
<sequence length="251" mass="28380">MASMSISVSLYRACSGNHVILKKQSRARARARCSFETKKETHVVVDADDKRSVDIKQKENGGVRISGLKDVKGDSMLEVDTVSSVPGFRDERWKNGNWDLNMFVKDGKMDWDALIIAEARRRKFLEIYPEAATNETPVLFRSSIIPWWAWMKLYLPEAELLNGRAAMVGFFMVYAIDALTGLDMVGQTGHFIWKAGLFMTVTGISILGCTKDFGNLKKLAEEATSYDKQWRATWQDQNASNGNLEHNQKSK</sequence>
<keyword evidence="5" id="KW-1185">Reference proteome</keyword>
<dbReference type="OrthoDB" id="566010at2759"/>
<evidence type="ECO:0000256" key="2">
    <source>
        <dbReference type="ARBA" id="ARBA00022692"/>
    </source>
</evidence>
<dbReference type="RefSeq" id="XP_010269815.1">
    <property type="nucleotide sequence ID" value="XM_010271513.2"/>
</dbReference>
<dbReference type="GeneID" id="104606369"/>
<keyword evidence="3" id="KW-1133">Transmembrane helix</keyword>
<dbReference type="SUPFAM" id="SSF103511">
    <property type="entry name" value="Chlorophyll a-b binding protein"/>
    <property type="match status" value="1"/>
</dbReference>
<keyword evidence="4" id="KW-0472">Membrane</keyword>
<dbReference type="eggNOG" id="ENOG502QV78">
    <property type="taxonomic scope" value="Eukaryota"/>
</dbReference>
<evidence type="ECO:0000313" key="5">
    <source>
        <dbReference type="Proteomes" id="UP000189703"/>
    </source>
</evidence>
<dbReference type="GO" id="GO:0009535">
    <property type="term" value="C:chloroplast thylakoid membrane"/>
    <property type="evidence" value="ECO:0000318"/>
    <property type="project" value="GO_Central"/>
</dbReference>
<evidence type="ECO:0000256" key="1">
    <source>
        <dbReference type="ARBA" id="ARBA00004141"/>
    </source>
</evidence>
<keyword evidence="2" id="KW-0812">Transmembrane</keyword>
<evidence type="ECO:0000256" key="3">
    <source>
        <dbReference type="ARBA" id="ARBA00022989"/>
    </source>
</evidence>
<name>A0A1U8B1L0_NELNU</name>
<organism evidence="5 6">
    <name type="scientific">Nelumbo nucifera</name>
    <name type="common">Sacred lotus</name>
    <dbReference type="NCBI Taxonomy" id="4432"/>
    <lineage>
        <taxon>Eukaryota</taxon>
        <taxon>Viridiplantae</taxon>
        <taxon>Streptophyta</taxon>
        <taxon>Embryophyta</taxon>
        <taxon>Tracheophyta</taxon>
        <taxon>Spermatophyta</taxon>
        <taxon>Magnoliopsida</taxon>
        <taxon>Proteales</taxon>
        <taxon>Nelumbonaceae</taxon>
        <taxon>Nelumbo</taxon>
    </lineage>
</organism>
<dbReference type="AlphaFoldDB" id="A0A1U8B1L0"/>
<dbReference type="PANTHER" id="PTHR14154">
    <property type="entry name" value="UPF0041 BRAIN PROTEIN 44-RELATED"/>
    <property type="match status" value="1"/>
</dbReference>
<dbReference type="Proteomes" id="UP000189703">
    <property type="component" value="Unplaced"/>
</dbReference>
<proteinExistence type="predicted"/>